<dbReference type="Pfam" id="PF07849">
    <property type="entry name" value="DUF1641"/>
    <property type="match status" value="1"/>
</dbReference>
<reference evidence="1 2" key="1">
    <citation type="journal article" date="2014" name="BMC Genomics">
        <title>Comparison of environmental and isolate Sulfobacillus genomes reveals diverse carbon, sulfur, nitrogen, and hydrogen metabolisms.</title>
        <authorList>
            <person name="Justice N.B."/>
            <person name="Norman A."/>
            <person name="Brown C.T."/>
            <person name="Singh A."/>
            <person name="Thomas B.C."/>
            <person name="Banfield J.F."/>
        </authorList>
    </citation>
    <scope>NUCLEOTIDE SEQUENCE [LARGE SCALE GENOMIC DNA]</scope>
    <source>
        <strain evidence="1">AMDSBA1</strain>
    </source>
</reference>
<dbReference type="AlphaFoldDB" id="A0A2T2X4J0"/>
<gene>
    <name evidence="1" type="ORF">C7B43_08420</name>
</gene>
<proteinExistence type="predicted"/>
<comment type="caution">
    <text evidence="1">The sequence shown here is derived from an EMBL/GenBank/DDBJ whole genome shotgun (WGS) entry which is preliminary data.</text>
</comment>
<sequence length="375" mass="41468">MGGWLMKQLEIIQQEEDMLMDAVLSEAQNPEVLDAVLKLLRAVETLNDSGIIDMLTTMVDFMAMYPDAINTDEMADKVGQYYQSHEGLIEEAKTIRPENLVKLTRIMSRDQVTEPLMAMIQAVESIEDVKGLQDLLQGLAKVTSRLSGESIVQVVEAMARPRVLDALPKLVLLLEAVNDRGVFDDLLLAVDYLEELSTLLPSGDVIDQIFRWIQDNHLLESMQSTQWQNLIQMAALASQNEMTSLLTLTLNTLKDIPSATIQQLLNVSLDVLGFIDKNQGWDVVRQVLGAADALKSEVNWGELFPGLMTKEGQINVGGIVDTIKGVAEDTQKKTSTFGGMRGMMAMMKDPDVQKGLQFMTAALGRLVHMAMTPAS</sequence>
<name>A0A2T2X4J0_9FIRM</name>
<organism evidence="1 2">
    <name type="scientific">Sulfobacillus benefaciens</name>
    <dbReference type="NCBI Taxonomy" id="453960"/>
    <lineage>
        <taxon>Bacteria</taxon>
        <taxon>Bacillati</taxon>
        <taxon>Bacillota</taxon>
        <taxon>Clostridia</taxon>
        <taxon>Eubacteriales</taxon>
        <taxon>Clostridiales Family XVII. Incertae Sedis</taxon>
        <taxon>Sulfobacillus</taxon>
    </lineage>
</organism>
<dbReference type="EMBL" id="PXYT01000016">
    <property type="protein sequence ID" value="PSR29358.1"/>
    <property type="molecule type" value="Genomic_DNA"/>
</dbReference>
<evidence type="ECO:0008006" key="3">
    <source>
        <dbReference type="Google" id="ProtNLM"/>
    </source>
</evidence>
<evidence type="ECO:0000313" key="2">
    <source>
        <dbReference type="Proteomes" id="UP000242699"/>
    </source>
</evidence>
<accession>A0A2T2X4J0</accession>
<protein>
    <recommendedName>
        <fullName evidence="3">DUF1641 domain-containing protein</fullName>
    </recommendedName>
</protein>
<dbReference type="Proteomes" id="UP000242699">
    <property type="component" value="Unassembled WGS sequence"/>
</dbReference>
<dbReference type="InterPro" id="IPR012440">
    <property type="entry name" value="DUF1641"/>
</dbReference>
<evidence type="ECO:0000313" key="1">
    <source>
        <dbReference type="EMBL" id="PSR29358.1"/>
    </source>
</evidence>